<dbReference type="EMBL" id="KB932913">
    <property type="protein sequence ID" value="EOO02558.1"/>
    <property type="molecule type" value="Genomic_DNA"/>
</dbReference>
<evidence type="ECO:0000313" key="8">
    <source>
        <dbReference type="Proteomes" id="UP000014074"/>
    </source>
</evidence>
<accession>R8BT33</accession>
<protein>
    <submittedName>
        <fullName evidence="7">Putative ring-14 protein</fullName>
    </submittedName>
</protein>
<dbReference type="InterPro" id="IPR017907">
    <property type="entry name" value="Znf_RING_CS"/>
</dbReference>
<dbReference type="PANTHER" id="PTHR23327:SF51">
    <property type="entry name" value="TRANSCRIPTIONAL REGULATOR OF YEAST FORM ADHERENCE 3"/>
    <property type="match status" value="1"/>
</dbReference>
<dbReference type="Proteomes" id="UP000014074">
    <property type="component" value="Unassembled WGS sequence"/>
</dbReference>
<gene>
    <name evidence="7" type="ORF">UCRPA7_1959</name>
</gene>
<dbReference type="InterPro" id="IPR018957">
    <property type="entry name" value="Znf_C3HC4_RING-type"/>
</dbReference>
<dbReference type="OrthoDB" id="5588846at2759"/>
<evidence type="ECO:0000259" key="6">
    <source>
        <dbReference type="PROSITE" id="PS51382"/>
    </source>
</evidence>
<dbReference type="PANTHER" id="PTHR23327">
    <property type="entry name" value="RING FINGER PROTEIN 127"/>
    <property type="match status" value="1"/>
</dbReference>
<dbReference type="InterPro" id="IPR013083">
    <property type="entry name" value="Znf_RING/FYVE/PHD"/>
</dbReference>
<feature type="domain" description="RING-type" evidence="5">
    <location>
        <begin position="356"/>
        <end position="395"/>
    </location>
</feature>
<dbReference type="GeneID" id="19322161"/>
<dbReference type="SMART" id="SM00184">
    <property type="entry name" value="RING"/>
    <property type="match status" value="1"/>
</dbReference>
<evidence type="ECO:0000259" key="5">
    <source>
        <dbReference type="PROSITE" id="PS50089"/>
    </source>
</evidence>
<dbReference type="Pfam" id="PF03105">
    <property type="entry name" value="SPX"/>
    <property type="match status" value="1"/>
</dbReference>
<reference evidence="8" key="1">
    <citation type="journal article" date="2013" name="Genome Announc.">
        <title>Draft genome sequence of the ascomycete Phaeoacremonium aleophilum strain UCR-PA7, a causal agent of the esca disease complex in grapevines.</title>
        <authorList>
            <person name="Blanco-Ulate B."/>
            <person name="Rolshausen P."/>
            <person name="Cantu D."/>
        </authorList>
    </citation>
    <scope>NUCLEOTIDE SEQUENCE [LARGE SCALE GENOMIC DNA]</scope>
    <source>
        <strain evidence="8">UCR-PA7</strain>
    </source>
</reference>
<organism evidence="7 8">
    <name type="scientific">Phaeoacremonium minimum (strain UCR-PA7)</name>
    <name type="common">Esca disease fungus</name>
    <name type="synonym">Togninia minima</name>
    <dbReference type="NCBI Taxonomy" id="1286976"/>
    <lineage>
        <taxon>Eukaryota</taxon>
        <taxon>Fungi</taxon>
        <taxon>Dikarya</taxon>
        <taxon>Ascomycota</taxon>
        <taxon>Pezizomycotina</taxon>
        <taxon>Sordariomycetes</taxon>
        <taxon>Sordariomycetidae</taxon>
        <taxon>Togniniales</taxon>
        <taxon>Togniniaceae</taxon>
        <taxon>Phaeoacremonium</taxon>
    </lineage>
</organism>
<dbReference type="InterPro" id="IPR004331">
    <property type="entry name" value="SPX_dom"/>
</dbReference>
<evidence type="ECO:0000256" key="2">
    <source>
        <dbReference type="ARBA" id="ARBA00022771"/>
    </source>
</evidence>
<evidence type="ECO:0000256" key="4">
    <source>
        <dbReference type="PROSITE-ProRule" id="PRU00175"/>
    </source>
</evidence>
<dbReference type="PROSITE" id="PS50089">
    <property type="entry name" value="ZF_RING_2"/>
    <property type="match status" value="1"/>
</dbReference>
<evidence type="ECO:0000256" key="1">
    <source>
        <dbReference type="ARBA" id="ARBA00022723"/>
    </source>
</evidence>
<sequence>MKFAHEFKEALSREGYPTRWLDSAIPYSQLKKCLKKVQRELRELGLDPETLQQLLAAHALSSEGDPVPVAKYNLDADKSKVLRPRLSIFVQLKDGEIVQASLSPASKSFLQKLTAVQTSSDQPGSILKSPIDLLEEPEQIPSDHEDTATSAHRYQRVEVPLVFDAEFFDILQNDVNNLDALQQEEQESLRKEVATLGHEVSAVTKPSRYSKNDISRWRELFELYLDAQVFFSTHERDHGARKSDVALRQLMWFQNQVKDRKLVEHFKLPASRDAYARFLELNAALLRNLKFQEINKTAIKKILKKFDKRTALGVSSSFPAAINSRSFMAEGVAKEICSQVSQEVVSVVPRLDDYICPVCMSIAWLPVRLKCQHVFCVRCVIKMQREHKRQCPLCRGDVIMQADLSK</sequence>
<evidence type="ECO:0000313" key="7">
    <source>
        <dbReference type="EMBL" id="EOO02558.1"/>
    </source>
</evidence>
<dbReference type="PROSITE" id="PS51382">
    <property type="entry name" value="SPX"/>
    <property type="match status" value="1"/>
</dbReference>
<dbReference type="Gene3D" id="3.30.40.10">
    <property type="entry name" value="Zinc/RING finger domain, C3HC4 (zinc finger)"/>
    <property type="match status" value="1"/>
</dbReference>
<dbReference type="PROSITE" id="PS00518">
    <property type="entry name" value="ZF_RING_1"/>
    <property type="match status" value="1"/>
</dbReference>
<feature type="domain" description="SPX" evidence="6">
    <location>
        <begin position="1"/>
        <end position="320"/>
    </location>
</feature>
<dbReference type="RefSeq" id="XP_007912728.1">
    <property type="nucleotide sequence ID" value="XM_007914537.1"/>
</dbReference>
<dbReference type="SUPFAM" id="SSF57850">
    <property type="entry name" value="RING/U-box"/>
    <property type="match status" value="1"/>
</dbReference>
<dbReference type="GO" id="GO:0008270">
    <property type="term" value="F:zinc ion binding"/>
    <property type="evidence" value="ECO:0007669"/>
    <property type="project" value="UniProtKB-KW"/>
</dbReference>
<dbReference type="AlphaFoldDB" id="R8BT33"/>
<dbReference type="Pfam" id="PF00097">
    <property type="entry name" value="zf-C3HC4"/>
    <property type="match status" value="1"/>
</dbReference>
<keyword evidence="1" id="KW-0479">Metal-binding</keyword>
<proteinExistence type="predicted"/>
<keyword evidence="2 4" id="KW-0863">Zinc-finger</keyword>
<keyword evidence="3" id="KW-0862">Zinc</keyword>
<name>R8BT33_PHAM7</name>
<dbReference type="eggNOG" id="KOG4159">
    <property type="taxonomic scope" value="Eukaryota"/>
</dbReference>
<dbReference type="HOGENOM" id="CLU_017137_2_1_1"/>
<dbReference type="InterPro" id="IPR001841">
    <property type="entry name" value="Znf_RING"/>
</dbReference>
<dbReference type="KEGG" id="tmn:UCRPA7_1959"/>
<evidence type="ECO:0000256" key="3">
    <source>
        <dbReference type="ARBA" id="ARBA00022833"/>
    </source>
</evidence>
<keyword evidence="8" id="KW-1185">Reference proteome</keyword>